<dbReference type="EMBL" id="WRXN01000017">
    <property type="protein sequence ID" value="MVT11942.1"/>
    <property type="molecule type" value="Genomic_DNA"/>
</dbReference>
<sequence length="205" mass="23240">MKRSLYILLLWIGLIFLMACRWSAAERDARSAFKGTVAPEVSQQVLEKEVHRFLDWYSGAVDSLVSIQLVDNSGVEDTGYYRVNADSAEAYLAIIEASGIFTSEYIADKRAYFRLCDEEMKKDSLRQGGLYELDADLILLNQEYEEDSFNFDTVSFSNYVDTENGASIDVTLLYTLRMDFVIKGDKLLIDRIDVVDTENGQAGDE</sequence>
<dbReference type="RefSeq" id="WP_157309359.1">
    <property type="nucleotide sequence ID" value="NZ_WRXN01000017.1"/>
</dbReference>
<protein>
    <recommendedName>
        <fullName evidence="3">DUF3828 domain-containing protein</fullName>
    </recommendedName>
</protein>
<proteinExistence type="predicted"/>
<evidence type="ECO:0008006" key="3">
    <source>
        <dbReference type="Google" id="ProtNLM"/>
    </source>
</evidence>
<evidence type="ECO:0000313" key="1">
    <source>
        <dbReference type="EMBL" id="MVT11942.1"/>
    </source>
</evidence>
<comment type="caution">
    <text evidence="1">The sequence shown here is derived from an EMBL/GenBank/DDBJ whole genome shotgun (WGS) entry which is preliminary data.</text>
</comment>
<name>A0A7K1UC27_9BACT</name>
<organism evidence="1 2">
    <name type="scientific">Chitinophaga tropicalis</name>
    <dbReference type="NCBI Taxonomy" id="2683588"/>
    <lineage>
        <taxon>Bacteria</taxon>
        <taxon>Pseudomonadati</taxon>
        <taxon>Bacteroidota</taxon>
        <taxon>Chitinophagia</taxon>
        <taxon>Chitinophagales</taxon>
        <taxon>Chitinophagaceae</taxon>
        <taxon>Chitinophaga</taxon>
    </lineage>
</organism>
<accession>A0A7K1UC27</accession>
<dbReference type="AlphaFoldDB" id="A0A7K1UC27"/>
<dbReference type="PROSITE" id="PS51257">
    <property type="entry name" value="PROKAR_LIPOPROTEIN"/>
    <property type="match status" value="1"/>
</dbReference>
<evidence type="ECO:0000313" key="2">
    <source>
        <dbReference type="Proteomes" id="UP000461730"/>
    </source>
</evidence>
<gene>
    <name evidence="1" type="ORF">GO493_27025</name>
</gene>
<dbReference type="Proteomes" id="UP000461730">
    <property type="component" value="Unassembled WGS sequence"/>
</dbReference>
<reference evidence="1 2" key="1">
    <citation type="submission" date="2019-12" db="EMBL/GenBank/DDBJ databases">
        <title>Chitinophaga sp. strain ysch24 (GDMCC 1.1355), whole genome shotgun sequence.</title>
        <authorList>
            <person name="Zhang X."/>
        </authorList>
    </citation>
    <scope>NUCLEOTIDE SEQUENCE [LARGE SCALE GENOMIC DNA]</scope>
    <source>
        <strain evidence="2">ysch24</strain>
    </source>
</reference>
<keyword evidence="2" id="KW-1185">Reference proteome</keyword>